<dbReference type="GO" id="GO:0003677">
    <property type="term" value="F:DNA binding"/>
    <property type="evidence" value="ECO:0007669"/>
    <property type="project" value="InterPro"/>
</dbReference>
<evidence type="ECO:0000259" key="1">
    <source>
        <dbReference type="PROSITE" id="PS50943"/>
    </source>
</evidence>
<protein>
    <submittedName>
        <fullName evidence="2">Transcriptional regulator</fullName>
    </submittedName>
</protein>
<organism evidence="2 3">
    <name type="scientific">Clostridium kluyveri</name>
    <dbReference type="NCBI Taxonomy" id="1534"/>
    <lineage>
        <taxon>Bacteria</taxon>
        <taxon>Bacillati</taxon>
        <taxon>Bacillota</taxon>
        <taxon>Clostridia</taxon>
        <taxon>Eubacteriales</taxon>
        <taxon>Clostridiaceae</taxon>
        <taxon>Clostridium</taxon>
    </lineage>
</organism>
<name>A0A1L5FAB5_CLOKL</name>
<reference evidence="2 3" key="1">
    <citation type="submission" date="2016-12" db="EMBL/GenBank/DDBJ databases">
        <title>Complete genome sequence of Clostridium kluyveri JZZ isolated from the pit mud of a Chinese flavor liquor-making factory.</title>
        <authorList>
            <person name="Wang Y."/>
        </authorList>
    </citation>
    <scope>NUCLEOTIDE SEQUENCE [LARGE SCALE GENOMIC DNA]</scope>
    <source>
        <strain evidence="2 3">JZZ</strain>
    </source>
</reference>
<dbReference type="Pfam" id="PF01381">
    <property type="entry name" value="HTH_3"/>
    <property type="match status" value="1"/>
</dbReference>
<dbReference type="PROSITE" id="PS50943">
    <property type="entry name" value="HTH_CROC1"/>
    <property type="match status" value="1"/>
</dbReference>
<gene>
    <name evidence="2" type="ORF">BS101_15080</name>
</gene>
<dbReference type="OrthoDB" id="2056359at2"/>
<evidence type="ECO:0000313" key="2">
    <source>
        <dbReference type="EMBL" id="APM39961.1"/>
    </source>
</evidence>
<dbReference type="EMBL" id="CP018335">
    <property type="protein sequence ID" value="APM39961.1"/>
    <property type="molecule type" value="Genomic_DNA"/>
</dbReference>
<dbReference type="CDD" id="cd00093">
    <property type="entry name" value="HTH_XRE"/>
    <property type="match status" value="1"/>
</dbReference>
<feature type="domain" description="HTH cro/C1-type" evidence="1">
    <location>
        <begin position="8"/>
        <end position="64"/>
    </location>
</feature>
<dbReference type="Proteomes" id="UP000184604">
    <property type="component" value="Chromosome"/>
</dbReference>
<evidence type="ECO:0000313" key="3">
    <source>
        <dbReference type="Proteomes" id="UP000184604"/>
    </source>
</evidence>
<sequence>MPDIGQLIKNKRKAAGLSQKKLGNACGLSDSEIMKIENGVRKKPNWENLCKIAQALEFHPFELLLAAGYISENDIHPSTQLRGLEKLSDKDMEYLQLLIDFMISRKSTDGISEGGL</sequence>
<dbReference type="SMART" id="SM00530">
    <property type="entry name" value="HTH_XRE"/>
    <property type="match status" value="1"/>
</dbReference>
<dbReference type="InterPro" id="IPR010982">
    <property type="entry name" value="Lambda_DNA-bd_dom_sf"/>
</dbReference>
<dbReference type="InterPro" id="IPR001387">
    <property type="entry name" value="Cro/C1-type_HTH"/>
</dbReference>
<dbReference type="RefSeq" id="WP_073539576.1">
    <property type="nucleotide sequence ID" value="NZ_CP018335.1"/>
</dbReference>
<dbReference type="SUPFAM" id="SSF47413">
    <property type="entry name" value="lambda repressor-like DNA-binding domains"/>
    <property type="match status" value="1"/>
</dbReference>
<dbReference type="Gene3D" id="1.10.260.40">
    <property type="entry name" value="lambda repressor-like DNA-binding domains"/>
    <property type="match status" value="1"/>
</dbReference>
<accession>A0A1L5FAB5</accession>
<proteinExistence type="predicted"/>
<dbReference type="AlphaFoldDB" id="A0A1L5FAB5"/>